<sequence length="256" mass="27540">MRFSYLLYISAAICGVHTQTVYLCGDSITADNGGKRLTQGWGVFLQDSLDIKVVNKAIGGRSARSFTDEGRFTEVADLVKPGDFVVIEFGKNDGGSLRKNDNLRTPCSGNGSETCISPVNGKPVFTFPQYLIAAGNNMTAKGANVVYASLIPNNPWEVEPFSYNPGRFSEYASLAATTIGSPSATFVDHGKYVAEAYRLAGKAVVDGYYPVDHTHPSKDGAIVVEKAFVRSVVCAKNELAKHVKIPADKLQGDCLE</sequence>
<evidence type="ECO:0000313" key="6">
    <source>
        <dbReference type="Proteomes" id="UP000237438"/>
    </source>
</evidence>
<dbReference type="Proteomes" id="UP000237438">
    <property type="component" value="Unassembled WGS sequence"/>
</dbReference>
<keyword evidence="6" id="KW-1185">Reference proteome</keyword>
<dbReference type="GO" id="GO:0016787">
    <property type="term" value="F:hydrolase activity"/>
    <property type="evidence" value="ECO:0007669"/>
    <property type="project" value="UniProtKB-KW"/>
</dbReference>
<evidence type="ECO:0000256" key="2">
    <source>
        <dbReference type="ARBA" id="ARBA00022801"/>
    </source>
</evidence>
<dbReference type="OrthoDB" id="2141316at2759"/>
<evidence type="ECO:0000259" key="4">
    <source>
        <dbReference type="Pfam" id="PF13472"/>
    </source>
</evidence>
<gene>
    <name evidence="5" type="ORF">EPUL_004678</name>
</gene>
<organism evidence="5 6">
    <name type="scientific">Erysiphe pulchra</name>
    <dbReference type="NCBI Taxonomy" id="225359"/>
    <lineage>
        <taxon>Eukaryota</taxon>
        <taxon>Fungi</taxon>
        <taxon>Dikarya</taxon>
        <taxon>Ascomycota</taxon>
        <taxon>Pezizomycotina</taxon>
        <taxon>Leotiomycetes</taxon>
        <taxon>Erysiphales</taxon>
        <taxon>Erysiphaceae</taxon>
        <taxon>Erysiphe</taxon>
    </lineage>
</organism>
<evidence type="ECO:0000256" key="1">
    <source>
        <dbReference type="ARBA" id="ARBA00008668"/>
    </source>
</evidence>
<dbReference type="PANTHER" id="PTHR43695">
    <property type="entry name" value="PUTATIVE (AFU_ORTHOLOGUE AFUA_2G17250)-RELATED"/>
    <property type="match status" value="1"/>
</dbReference>
<comment type="caution">
    <text evidence="5">The sequence shown here is derived from an EMBL/GenBank/DDBJ whole genome shotgun (WGS) entry which is preliminary data.</text>
</comment>
<comment type="similarity">
    <text evidence="1">Belongs to the 'GDSL' lipolytic enzyme family.</text>
</comment>
<evidence type="ECO:0000313" key="5">
    <source>
        <dbReference type="EMBL" id="POS83385.1"/>
    </source>
</evidence>
<protein>
    <recommendedName>
        <fullName evidence="4">SGNH hydrolase-type esterase domain-containing protein</fullName>
    </recommendedName>
</protein>
<feature type="signal peptide" evidence="3">
    <location>
        <begin position="1"/>
        <end position="18"/>
    </location>
</feature>
<accession>A0A2S4PMU7</accession>
<dbReference type="Gene3D" id="3.40.50.1110">
    <property type="entry name" value="SGNH hydrolase"/>
    <property type="match status" value="1"/>
</dbReference>
<name>A0A2S4PMU7_9PEZI</name>
<feature type="chain" id="PRO_5015571538" description="SGNH hydrolase-type esterase domain-containing protein" evidence="3">
    <location>
        <begin position="19"/>
        <end position="256"/>
    </location>
</feature>
<feature type="domain" description="SGNH hydrolase-type esterase" evidence="4">
    <location>
        <begin position="25"/>
        <end position="220"/>
    </location>
</feature>
<dbReference type="EMBL" id="PEDP01001632">
    <property type="protein sequence ID" value="POS83385.1"/>
    <property type="molecule type" value="Genomic_DNA"/>
</dbReference>
<dbReference type="InterPro" id="IPR037459">
    <property type="entry name" value="RhgT-like"/>
</dbReference>
<dbReference type="STRING" id="225359.A0A2S4PMU7"/>
<dbReference type="SUPFAM" id="SSF52266">
    <property type="entry name" value="SGNH hydrolase"/>
    <property type="match status" value="1"/>
</dbReference>
<reference evidence="5 6" key="1">
    <citation type="submission" date="2017-10" db="EMBL/GenBank/DDBJ databases">
        <title>Development of genomic resources for the powdery mildew, Erysiphe pulchra.</title>
        <authorList>
            <person name="Wadl P.A."/>
            <person name="Mack B.M."/>
            <person name="Moore G."/>
            <person name="Beltz S.B."/>
        </authorList>
    </citation>
    <scope>NUCLEOTIDE SEQUENCE [LARGE SCALE GENOMIC DNA]</scope>
    <source>
        <strain evidence="5">Cflorida</strain>
    </source>
</reference>
<keyword evidence="2" id="KW-0378">Hydrolase</keyword>
<proteinExistence type="inferred from homology"/>
<evidence type="ECO:0000256" key="3">
    <source>
        <dbReference type="SAM" id="SignalP"/>
    </source>
</evidence>
<dbReference type="AlphaFoldDB" id="A0A2S4PMU7"/>
<dbReference type="InterPro" id="IPR013830">
    <property type="entry name" value="SGNH_hydro"/>
</dbReference>
<dbReference type="PANTHER" id="PTHR43695:SF1">
    <property type="entry name" value="RHAMNOGALACTURONAN ACETYLESTERASE"/>
    <property type="match status" value="1"/>
</dbReference>
<keyword evidence="3" id="KW-0732">Signal</keyword>
<dbReference type="Pfam" id="PF13472">
    <property type="entry name" value="Lipase_GDSL_2"/>
    <property type="match status" value="1"/>
</dbReference>
<dbReference type="InterPro" id="IPR036514">
    <property type="entry name" value="SGNH_hydro_sf"/>
</dbReference>
<dbReference type="SMR" id="A0A2S4PMU7"/>